<dbReference type="EMBL" id="KE346365">
    <property type="protein sequence ID" value="KJE93386.1"/>
    <property type="molecule type" value="Genomic_DNA"/>
</dbReference>
<gene>
    <name evidence="2" type="ORF">CAOG_004179</name>
</gene>
<name>A0A0D2UE42_CAPO3</name>
<sequence>MRITAAPSRRSAAASSSCTVSSMPIHTLATLAALAALMVTSLVIAPVQAADDPLGNLFATLMNAGGTPGVGDGSCKHQCPSGAAPLPKQGHKPTSNGCGPASLPIRAEDMKFPFTPCCDEHDYCYHTCNSVRDTCDSDFGKCLSQVCDRVDNDQDRTACDASKDFFLFSTSGFGCSSFLASQQDACTCPGGERGIGDQSASSGRRARGSSRSSGLGSGSGSSKASRADTLERQASQETDPTKKNRLLRQARALRKEIDGEL</sequence>
<dbReference type="AlphaFoldDB" id="A0A0D2UE42"/>
<accession>A0A0D2UE42</accession>
<dbReference type="PhylomeDB" id="A0A0D2UE42"/>
<dbReference type="Pfam" id="PF06951">
    <property type="entry name" value="PLA2G12"/>
    <property type="match status" value="1"/>
</dbReference>
<dbReference type="GO" id="GO:0016042">
    <property type="term" value="P:lipid catabolic process"/>
    <property type="evidence" value="ECO:0007669"/>
    <property type="project" value="InterPro"/>
</dbReference>
<dbReference type="Gene3D" id="1.20.90.10">
    <property type="entry name" value="Phospholipase A2 domain"/>
    <property type="match status" value="1"/>
</dbReference>
<dbReference type="RefSeq" id="XP_004348004.1">
    <property type="nucleotide sequence ID" value="XM_004347954.2"/>
</dbReference>
<dbReference type="STRING" id="595528.A0A0D2UE42"/>
<proteinExistence type="predicted"/>
<dbReference type="GO" id="GO:0050482">
    <property type="term" value="P:arachidonate secretion"/>
    <property type="evidence" value="ECO:0007669"/>
    <property type="project" value="InterPro"/>
</dbReference>
<dbReference type="GO" id="GO:0005509">
    <property type="term" value="F:calcium ion binding"/>
    <property type="evidence" value="ECO:0007669"/>
    <property type="project" value="InterPro"/>
</dbReference>
<evidence type="ECO:0000313" key="3">
    <source>
        <dbReference type="Proteomes" id="UP000008743"/>
    </source>
</evidence>
<organism evidence="2 3">
    <name type="scientific">Capsaspora owczarzaki (strain ATCC 30864)</name>
    <dbReference type="NCBI Taxonomy" id="595528"/>
    <lineage>
        <taxon>Eukaryota</taxon>
        <taxon>Filasterea</taxon>
        <taxon>Capsaspora</taxon>
    </lineage>
</organism>
<protein>
    <recommendedName>
        <fullName evidence="4">Phospholipase A2</fullName>
    </recommendedName>
</protein>
<evidence type="ECO:0008006" key="4">
    <source>
        <dbReference type="Google" id="ProtNLM"/>
    </source>
</evidence>
<dbReference type="eggNOG" id="ENOG502QU22">
    <property type="taxonomic scope" value="Eukaryota"/>
</dbReference>
<dbReference type="OrthoDB" id="3935740at2759"/>
<feature type="region of interest" description="Disordered" evidence="1">
    <location>
        <begin position="193"/>
        <end position="248"/>
    </location>
</feature>
<dbReference type="GO" id="GO:0005576">
    <property type="term" value="C:extracellular region"/>
    <property type="evidence" value="ECO:0007669"/>
    <property type="project" value="InterPro"/>
</dbReference>
<dbReference type="Proteomes" id="UP000008743">
    <property type="component" value="Unassembled WGS sequence"/>
</dbReference>
<dbReference type="InterPro" id="IPR036444">
    <property type="entry name" value="PLipase_A2_dom_sf"/>
</dbReference>
<evidence type="ECO:0000313" key="2">
    <source>
        <dbReference type="EMBL" id="KJE93386.1"/>
    </source>
</evidence>
<dbReference type="SUPFAM" id="SSF48619">
    <property type="entry name" value="Phospholipase A2, PLA2"/>
    <property type="match status" value="1"/>
</dbReference>
<keyword evidence="3" id="KW-1185">Reference proteome</keyword>
<dbReference type="GO" id="GO:0004623">
    <property type="term" value="F:phospholipase A2 activity"/>
    <property type="evidence" value="ECO:0007669"/>
    <property type="project" value="InterPro"/>
</dbReference>
<reference evidence="3" key="1">
    <citation type="submission" date="2011-02" db="EMBL/GenBank/DDBJ databases">
        <title>The Genome Sequence of Capsaspora owczarzaki ATCC 30864.</title>
        <authorList>
            <person name="Russ C."/>
            <person name="Cuomo C."/>
            <person name="Burger G."/>
            <person name="Gray M.W."/>
            <person name="Holland P.W.H."/>
            <person name="King N."/>
            <person name="Lang F.B.F."/>
            <person name="Roger A.J."/>
            <person name="Ruiz-Trillo I."/>
            <person name="Young S.K."/>
            <person name="Zeng Q."/>
            <person name="Gargeya S."/>
            <person name="Alvarado L."/>
            <person name="Berlin A."/>
            <person name="Chapman S.B."/>
            <person name="Chen Z."/>
            <person name="Freedman E."/>
            <person name="Gellesch M."/>
            <person name="Goldberg J."/>
            <person name="Griggs A."/>
            <person name="Gujja S."/>
            <person name="Heilman E."/>
            <person name="Heiman D."/>
            <person name="Howarth C."/>
            <person name="Mehta T."/>
            <person name="Neiman D."/>
            <person name="Pearson M."/>
            <person name="Roberts A."/>
            <person name="Saif S."/>
            <person name="Shea T."/>
            <person name="Shenoy N."/>
            <person name="Sisk P."/>
            <person name="Stolte C."/>
            <person name="Sykes S."/>
            <person name="White J."/>
            <person name="Yandava C."/>
            <person name="Haas B."/>
            <person name="Nusbaum C."/>
            <person name="Birren B."/>
        </authorList>
    </citation>
    <scope>NUCLEOTIDE SEQUENCE</scope>
    <source>
        <strain evidence="3">ATCC 30864</strain>
    </source>
</reference>
<feature type="compositionally biased region" description="Low complexity" evidence="1">
    <location>
        <begin position="199"/>
        <end position="224"/>
    </location>
</feature>
<evidence type="ECO:0000256" key="1">
    <source>
        <dbReference type="SAM" id="MobiDB-lite"/>
    </source>
</evidence>
<dbReference type="InParanoid" id="A0A0D2UE42"/>
<dbReference type="PANTHER" id="PTHR12824">
    <property type="entry name" value="GROUP XII SECRETORY PHOSPHOLIPASE A2 FAMILY MEMBER"/>
    <property type="match status" value="1"/>
</dbReference>
<dbReference type="GO" id="GO:0006644">
    <property type="term" value="P:phospholipid metabolic process"/>
    <property type="evidence" value="ECO:0007669"/>
    <property type="project" value="InterPro"/>
</dbReference>
<dbReference type="InterPro" id="IPR010711">
    <property type="entry name" value="PLA2G12"/>
</dbReference>
<dbReference type="PANTHER" id="PTHR12824:SF8">
    <property type="entry name" value="GXIVSPLA2, ISOFORM A"/>
    <property type="match status" value="1"/>
</dbReference>